<dbReference type="EMBL" id="JARJCN010000050">
    <property type="protein sequence ID" value="KAJ7081318.1"/>
    <property type="molecule type" value="Genomic_DNA"/>
</dbReference>
<sequence length="219" mass="24623">MRQMDLVDPRTARSTSVHSFLLVLCFRRPRSSRGAATEPANKYRRRSIIKLAGRRFAAFRHVIFGARIRRRNRKARGPSETVPSHSMYPVPSKRLKPVPASCAYLGGVRVAYPGPYRRTRSPLGSVWAVGAPQYCTSLRRRCQRLGSIPASLAQSVFLLKTVVQITYTTRGRNSAHCDTSALFNISEARPQCIRSAASTPLYPHNLYRLDDLMFTSNQG</sequence>
<dbReference type="AlphaFoldDB" id="A0AAD6XIK7"/>
<proteinExistence type="predicted"/>
<evidence type="ECO:0000313" key="2">
    <source>
        <dbReference type="Proteomes" id="UP001222325"/>
    </source>
</evidence>
<reference evidence="1" key="1">
    <citation type="submission" date="2023-03" db="EMBL/GenBank/DDBJ databases">
        <title>Massive genome expansion in bonnet fungi (Mycena s.s.) driven by repeated elements and novel gene families across ecological guilds.</title>
        <authorList>
            <consortium name="Lawrence Berkeley National Laboratory"/>
            <person name="Harder C.B."/>
            <person name="Miyauchi S."/>
            <person name="Viragh M."/>
            <person name="Kuo A."/>
            <person name="Thoen E."/>
            <person name="Andreopoulos B."/>
            <person name="Lu D."/>
            <person name="Skrede I."/>
            <person name="Drula E."/>
            <person name="Henrissat B."/>
            <person name="Morin E."/>
            <person name="Kohler A."/>
            <person name="Barry K."/>
            <person name="LaButti K."/>
            <person name="Morin E."/>
            <person name="Salamov A."/>
            <person name="Lipzen A."/>
            <person name="Mereny Z."/>
            <person name="Hegedus B."/>
            <person name="Baldrian P."/>
            <person name="Stursova M."/>
            <person name="Weitz H."/>
            <person name="Taylor A."/>
            <person name="Grigoriev I.V."/>
            <person name="Nagy L.G."/>
            <person name="Martin F."/>
            <person name="Kauserud H."/>
        </authorList>
    </citation>
    <scope>NUCLEOTIDE SEQUENCE</scope>
    <source>
        <strain evidence="1">CBHHK173m</strain>
    </source>
</reference>
<accession>A0AAD6XIK7</accession>
<gene>
    <name evidence="1" type="ORF">B0H15DRAFT_467124</name>
</gene>
<name>A0AAD6XIK7_9AGAR</name>
<evidence type="ECO:0000313" key="1">
    <source>
        <dbReference type="EMBL" id="KAJ7081318.1"/>
    </source>
</evidence>
<protein>
    <submittedName>
        <fullName evidence="1">Uncharacterized protein</fullName>
    </submittedName>
</protein>
<dbReference type="Proteomes" id="UP001222325">
    <property type="component" value="Unassembled WGS sequence"/>
</dbReference>
<organism evidence="1 2">
    <name type="scientific">Mycena belliarum</name>
    <dbReference type="NCBI Taxonomy" id="1033014"/>
    <lineage>
        <taxon>Eukaryota</taxon>
        <taxon>Fungi</taxon>
        <taxon>Dikarya</taxon>
        <taxon>Basidiomycota</taxon>
        <taxon>Agaricomycotina</taxon>
        <taxon>Agaricomycetes</taxon>
        <taxon>Agaricomycetidae</taxon>
        <taxon>Agaricales</taxon>
        <taxon>Marasmiineae</taxon>
        <taxon>Mycenaceae</taxon>
        <taxon>Mycena</taxon>
    </lineage>
</organism>
<keyword evidence="2" id="KW-1185">Reference proteome</keyword>
<comment type="caution">
    <text evidence="1">The sequence shown here is derived from an EMBL/GenBank/DDBJ whole genome shotgun (WGS) entry which is preliminary data.</text>
</comment>